<dbReference type="Pfam" id="PF03886">
    <property type="entry name" value="ABC_trans_aux"/>
    <property type="match status" value="1"/>
</dbReference>
<comment type="caution">
    <text evidence="2">The sequence shown here is derived from an EMBL/GenBank/DDBJ whole genome shotgun (WGS) entry which is preliminary data.</text>
</comment>
<dbReference type="InterPro" id="IPR005586">
    <property type="entry name" value="ABC_trans_aux"/>
</dbReference>
<feature type="domain" description="ABC-type transport auxiliary lipoprotein component" evidence="1">
    <location>
        <begin position="31"/>
        <end position="179"/>
    </location>
</feature>
<dbReference type="Proteomes" id="UP000529637">
    <property type="component" value="Unassembled WGS sequence"/>
</dbReference>
<gene>
    <name evidence="2" type="ORF">HQN59_04800</name>
</gene>
<evidence type="ECO:0000313" key="3">
    <source>
        <dbReference type="Proteomes" id="UP000529637"/>
    </source>
</evidence>
<reference evidence="2 3" key="1">
    <citation type="submission" date="2020-06" db="EMBL/GenBank/DDBJ databases">
        <title>Schlegella sp. ID0723 isolated from air conditioner.</title>
        <authorList>
            <person name="Kim D.Y."/>
            <person name="Kim D.-U."/>
        </authorList>
    </citation>
    <scope>NUCLEOTIDE SEQUENCE [LARGE SCALE GENOMIC DNA]</scope>
    <source>
        <strain evidence="2 3">ID0723</strain>
    </source>
</reference>
<evidence type="ECO:0000259" key="1">
    <source>
        <dbReference type="Pfam" id="PF03886"/>
    </source>
</evidence>
<evidence type="ECO:0000313" key="2">
    <source>
        <dbReference type="EMBL" id="NUZ05078.1"/>
    </source>
</evidence>
<dbReference type="EMBL" id="JABWMJ010000002">
    <property type="protein sequence ID" value="NUZ05078.1"/>
    <property type="molecule type" value="Genomic_DNA"/>
</dbReference>
<accession>A0A7Y6NKV2</accession>
<keyword evidence="3" id="KW-1185">Reference proteome</keyword>
<protein>
    <submittedName>
        <fullName evidence="2">Membrane integrity-associated transporter subunit PqiC</fullName>
    </submittedName>
</protein>
<proteinExistence type="predicted"/>
<sequence>MAAATATLGAGCAANKAPRFHSLLGSAGAGAPPAASPAASPLRIDLGRVAVPAQVDQAQWLVRLPDESLALLEAERWASPLRDELRQALLGVLVERHAAVDARSSTGEVAPWRVDVDVRRFESAPGAEARIEGTWSALRRTPAARLTCSWAIREPVGDGMLALAAGHRRAVERLAGSIAAALRAAERGASAPCEAPAAAG</sequence>
<dbReference type="SUPFAM" id="SSF159594">
    <property type="entry name" value="XCC0632-like"/>
    <property type="match status" value="1"/>
</dbReference>
<dbReference type="AlphaFoldDB" id="A0A7Y6NKV2"/>
<dbReference type="Gene3D" id="3.40.50.10610">
    <property type="entry name" value="ABC-type transport auxiliary lipoprotein component"/>
    <property type="match status" value="1"/>
</dbReference>
<name>A0A7Y6NKV2_9BURK</name>
<organism evidence="2 3">
    <name type="scientific">Piscinibacter koreensis</name>
    <dbReference type="NCBI Taxonomy" id="2742824"/>
    <lineage>
        <taxon>Bacteria</taxon>
        <taxon>Pseudomonadati</taxon>
        <taxon>Pseudomonadota</taxon>
        <taxon>Betaproteobacteria</taxon>
        <taxon>Burkholderiales</taxon>
        <taxon>Sphaerotilaceae</taxon>
        <taxon>Piscinibacter</taxon>
    </lineage>
</organism>